<evidence type="ECO:0000256" key="6">
    <source>
        <dbReference type="ARBA" id="ARBA00023002"/>
    </source>
</evidence>
<keyword evidence="6" id="KW-0560">Oxidoreductase</keyword>
<keyword evidence="10" id="KW-1185">Reference proteome</keyword>
<dbReference type="PROSITE" id="PS51330">
    <property type="entry name" value="DHFR_2"/>
    <property type="match status" value="1"/>
</dbReference>
<dbReference type="GO" id="GO:0050661">
    <property type="term" value="F:NADP binding"/>
    <property type="evidence" value="ECO:0007669"/>
    <property type="project" value="InterPro"/>
</dbReference>
<dbReference type="EC" id="1.5.1.3" evidence="3"/>
<gene>
    <name evidence="9" type="ORF">EV215_0445</name>
</gene>
<dbReference type="InterPro" id="IPR012259">
    <property type="entry name" value="DHFR"/>
</dbReference>
<dbReference type="SUPFAM" id="SSF53597">
    <property type="entry name" value="Dihydrofolate reductase-like"/>
    <property type="match status" value="1"/>
</dbReference>
<dbReference type="PANTHER" id="PTHR48069">
    <property type="entry name" value="DIHYDROFOLATE REDUCTASE"/>
    <property type="match status" value="1"/>
</dbReference>
<dbReference type="GO" id="GO:0006730">
    <property type="term" value="P:one-carbon metabolic process"/>
    <property type="evidence" value="ECO:0007669"/>
    <property type="project" value="UniProtKB-KW"/>
</dbReference>
<evidence type="ECO:0000256" key="7">
    <source>
        <dbReference type="RuleBase" id="RU004474"/>
    </source>
</evidence>
<keyword evidence="5" id="KW-0521">NADP</keyword>
<evidence type="ECO:0000256" key="1">
    <source>
        <dbReference type="ARBA" id="ARBA00004903"/>
    </source>
</evidence>
<dbReference type="CDD" id="cd00209">
    <property type="entry name" value="DHFR"/>
    <property type="match status" value="1"/>
</dbReference>
<proteinExistence type="inferred from homology"/>
<dbReference type="GO" id="GO:0046452">
    <property type="term" value="P:dihydrofolate metabolic process"/>
    <property type="evidence" value="ECO:0007669"/>
    <property type="project" value="TreeGrafter"/>
</dbReference>
<dbReference type="InterPro" id="IPR017925">
    <property type="entry name" value="DHFR_CS"/>
</dbReference>
<evidence type="ECO:0000313" key="9">
    <source>
        <dbReference type="EMBL" id="TDT71761.1"/>
    </source>
</evidence>
<dbReference type="GO" id="GO:0046654">
    <property type="term" value="P:tetrahydrofolate biosynthetic process"/>
    <property type="evidence" value="ECO:0007669"/>
    <property type="project" value="InterPro"/>
</dbReference>
<dbReference type="GO" id="GO:0005829">
    <property type="term" value="C:cytosol"/>
    <property type="evidence" value="ECO:0007669"/>
    <property type="project" value="TreeGrafter"/>
</dbReference>
<dbReference type="PROSITE" id="PS00075">
    <property type="entry name" value="DHFR_1"/>
    <property type="match status" value="1"/>
</dbReference>
<evidence type="ECO:0000256" key="2">
    <source>
        <dbReference type="ARBA" id="ARBA00009539"/>
    </source>
</evidence>
<dbReference type="AlphaFoldDB" id="A0AA46DZX6"/>
<reference evidence="9 10" key="1">
    <citation type="submission" date="2019-03" db="EMBL/GenBank/DDBJ databases">
        <title>Genomic Encyclopedia of Type Strains, Phase IV (KMG-IV): sequencing the most valuable type-strain genomes for metagenomic binning, comparative biology and taxonomic classification.</title>
        <authorList>
            <person name="Goeker M."/>
        </authorList>
    </citation>
    <scope>NUCLEOTIDE SEQUENCE [LARGE SCALE GENOMIC DNA]</scope>
    <source>
        <strain evidence="9 10">DSM 100055</strain>
    </source>
</reference>
<sequence length="151" mass="17763">MLSIIVAFDENRLIGDGINLPWKIKEDLQNFKNITTGHTIVMGRKTFDSIGKALPNRKNIVLTRDKKFSFDGIITINNIEEVFDLSKNEEVFIIGGREIYTYFINKVDRYYISHIKGSYTGDIYFPDVNLQNFKIIKEKEYKKFTFKIYEK</sequence>
<protein>
    <recommendedName>
        <fullName evidence="3">dihydrofolate reductase</fullName>
        <ecNumber evidence="3">1.5.1.3</ecNumber>
    </recommendedName>
</protein>
<accession>A0AA46DZX6</accession>
<dbReference type="Pfam" id="PF00186">
    <property type="entry name" value="DHFR_1"/>
    <property type="match status" value="1"/>
</dbReference>
<dbReference type="PRINTS" id="PR00070">
    <property type="entry name" value="DHFR"/>
</dbReference>
<evidence type="ECO:0000259" key="8">
    <source>
        <dbReference type="PROSITE" id="PS51330"/>
    </source>
</evidence>
<comment type="pathway">
    <text evidence="1">Cofactor biosynthesis; tetrahydrofolate biosynthesis; 5,6,7,8-tetrahydrofolate from 7,8-dihydrofolate: step 1/1.</text>
</comment>
<dbReference type="PANTHER" id="PTHR48069:SF3">
    <property type="entry name" value="DIHYDROFOLATE REDUCTASE"/>
    <property type="match status" value="1"/>
</dbReference>
<dbReference type="PIRSF" id="PIRSF000194">
    <property type="entry name" value="DHFR"/>
    <property type="match status" value="1"/>
</dbReference>
<dbReference type="EMBL" id="SOBG01000002">
    <property type="protein sequence ID" value="TDT71761.1"/>
    <property type="molecule type" value="Genomic_DNA"/>
</dbReference>
<name>A0AA46DZX6_9FUSO</name>
<dbReference type="Proteomes" id="UP000294678">
    <property type="component" value="Unassembled WGS sequence"/>
</dbReference>
<dbReference type="Gene3D" id="3.40.430.10">
    <property type="entry name" value="Dihydrofolate Reductase, subunit A"/>
    <property type="match status" value="1"/>
</dbReference>
<feature type="domain" description="DHFR" evidence="8">
    <location>
        <begin position="1"/>
        <end position="151"/>
    </location>
</feature>
<dbReference type="InterPro" id="IPR001796">
    <property type="entry name" value="DHFR_dom"/>
</dbReference>
<evidence type="ECO:0000256" key="4">
    <source>
        <dbReference type="ARBA" id="ARBA00022563"/>
    </source>
</evidence>
<evidence type="ECO:0000256" key="5">
    <source>
        <dbReference type="ARBA" id="ARBA00022857"/>
    </source>
</evidence>
<comment type="similarity">
    <text evidence="2 7">Belongs to the dihydrofolate reductase family.</text>
</comment>
<evidence type="ECO:0000256" key="3">
    <source>
        <dbReference type="ARBA" id="ARBA00012856"/>
    </source>
</evidence>
<organism evidence="9 10">
    <name type="scientific">Hypnocyclicus thermotrophus</name>
    <dbReference type="NCBI Taxonomy" id="1627895"/>
    <lineage>
        <taxon>Bacteria</taxon>
        <taxon>Fusobacteriati</taxon>
        <taxon>Fusobacteriota</taxon>
        <taxon>Fusobacteriia</taxon>
        <taxon>Fusobacteriales</taxon>
        <taxon>Fusobacteriaceae</taxon>
        <taxon>Hypnocyclicus</taxon>
    </lineage>
</organism>
<comment type="caution">
    <text evidence="9">The sequence shown here is derived from an EMBL/GenBank/DDBJ whole genome shotgun (WGS) entry which is preliminary data.</text>
</comment>
<dbReference type="RefSeq" id="WP_134112357.1">
    <property type="nucleotide sequence ID" value="NZ_SOBG01000002.1"/>
</dbReference>
<keyword evidence="4" id="KW-0554">One-carbon metabolism</keyword>
<evidence type="ECO:0000313" key="10">
    <source>
        <dbReference type="Proteomes" id="UP000294678"/>
    </source>
</evidence>
<dbReference type="GO" id="GO:0046655">
    <property type="term" value="P:folic acid metabolic process"/>
    <property type="evidence" value="ECO:0007669"/>
    <property type="project" value="TreeGrafter"/>
</dbReference>
<dbReference type="InterPro" id="IPR024072">
    <property type="entry name" value="DHFR-like_dom_sf"/>
</dbReference>
<dbReference type="GO" id="GO:0004146">
    <property type="term" value="F:dihydrofolate reductase activity"/>
    <property type="evidence" value="ECO:0007669"/>
    <property type="project" value="UniProtKB-EC"/>
</dbReference>